<gene>
    <name evidence="1" type="ORF">PHLGIDRAFT_121256</name>
</gene>
<proteinExistence type="predicted"/>
<dbReference type="AlphaFoldDB" id="A0A0C3S2G6"/>
<reference evidence="1 2" key="1">
    <citation type="journal article" date="2014" name="PLoS Genet.">
        <title>Analysis of the Phlebiopsis gigantea genome, transcriptome and secretome provides insight into its pioneer colonization strategies of wood.</title>
        <authorList>
            <person name="Hori C."/>
            <person name="Ishida T."/>
            <person name="Igarashi K."/>
            <person name="Samejima M."/>
            <person name="Suzuki H."/>
            <person name="Master E."/>
            <person name="Ferreira P."/>
            <person name="Ruiz-Duenas F.J."/>
            <person name="Held B."/>
            <person name="Canessa P."/>
            <person name="Larrondo L.F."/>
            <person name="Schmoll M."/>
            <person name="Druzhinina I.S."/>
            <person name="Kubicek C.P."/>
            <person name="Gaskell J.A."/>
            <person name="Kersten P."/>
            <person name="St John F."/>
            <person name="Glasner J."/>
            <person name="Sabat G."/>
            <person name="Splinter BonDurant S."/>
            <person name="Syed K."/>
            <person name="Yadav J."/>
            <person name="Mgbeahuruike A.C."/>
            <person name="Kovalchuk A."/>
            <person name="Asiegbu F.O."/>
            <person name="Lackner G."/>
            <person name="Hoffmeister D."/>
            <person name="Rencoret J."/>
            <person name="Gutierrez A."/>
            <person name="Sun H."/>
            <person name="Lindquist E."/>
            <person name="Barry K."/>
            <person name="Riley R."/>
            <person name="Grigoriev I.V."/>
            <person name="Henrissat B."/>
            <person name="Kues U."/>
            <person name="Berka R.M."/>
            <person name="Martinez A.T."/>
            <person name="Covert S.F."/>
            <person name="Blanchette R.A."/>
            <person name="Cullen D."/>
        </authorList>
    </citation>
    <scope>NUCLEOTIDE SEQUENCE [LARGE SCALE GENOMIC DNA]</scope>
    <source>
        <strain evidence="1 2">11061_1 CR5-6</strain>
    </source>
</reference>
<organism evidence="1 2">
    <name type="scientific">Phlebiopsis gigantea (strain 11061_1 CR5-6)</name>
    <name type="common">White-rot fungus</name>
    <name type="synonym">Peniophora gigantea</name>
    <dbReference type="NCBI Taxonomy" id="745531"/>
    <lineage>
        <taxon>Eukaryota</taxon>
        <taxon>Fungi</taxon>
        <taxon>Dikarya</taxon>
        <taxon>Basidiomycota</taxon>
        <taxon>Agaricomycotina</taxon>
        <taxon>Agaricomycetes</taxon>
        <taxon>Polyporales</taxon>
        <taxon>Phanerochaetaceae</taxon>
        <taxon>Phlebiopsis</taxon>
    </lineage>
</organism>
<dbReference type="HOGENOM" id="CLU_1652799_0_0_1"/>
<evidence type="ECO:0000313" key="2">
    <source>
        <dbReference type="Proteomes" id="UP000053257"/>
    </source>
</evidence>
<protein>
    <submittedName>
        <fullName evidence="1">Uncharacterized protein</fullName>
    </submittedName>
</protein>
<accession>A0A0C3S2G6</accession>
<dbReference type="Proteomes" id="UP000053257">
    <property type="component" value="Unassembled WGS sequence"/>
</dbReference>
<dbReference type="EMBL" id="KN840599">
    <property type="protein sequence ID" value="KIP03812.1"/>
    <property type="molecule type" value="Genomic_DNA"/>
</dbReference>
<name>A0A0C3S2G6_PHLG1</name>
<evidence type="ECO:0000313" key="1">
    <source>
        <dbReference type="EMBL" id="KIP03812.1"/>
    </source>
</evidence>
<sequence>MSVRTALYVVGGRNGAATVALDHDMDDIPSLAECVQELDIVHAEPWAVLWCDHIMQKLRARNIDIEPDIREAHVSMRRPPKLLRFTDDHMDLTFIDWKWLTFDEGVTVPPARHRRCRAWYGSETIAISEWTNIGIELRIMFLIAAEKVPANLITLPGQWT</sequence>
<keyword evidence="2" id="KW-1185">Reference proteome</keyword>